<dbReference type="RefSeq" id="WP_108740690.1">
    <property type="nucleotide sequence ID" value="NZ_CP020918.1"/>
</dbReference>
<sequence length="229" mass="23960">MRTKLKLGLATVAILSFGAVSAQQLTGDVAQNIVNGVNTPGSVTPTVRVIDNKGTIKYLQSKNGITMITNTTANVTTTTWQLGGTLTDDTYIDATGKIYAIKGVKAVNDAAFTPAEQLAATAYDATGFTILTRDEVTGETKKMLASDLIVAGRAEFPIATAGQTAVTATGLAAGTSINKISVYRNGAKLRAGVDYTLTAADTITLDLSAAAPNDWTTYVGDIIEVQWIY</sequence>
<evidence type="ECO:0000313" key="2">
    <source>
        <dbReference type="EMBL" id="AWG21754.1"/>
    </source>
</evidence>
<dbReference type="KEGG" id="ffa:FFWV33_09475"/>
<feature type="signal peptide" evidence="1">
    <location>
        <begin position="1"/>
        <end position="22"/>
    </location>
</feature>
<protein>
    <submittedName>
        <fullName evidence="2">Uncharacterized protein</fullName>
    </submittedName>
</protein>
<gene>
    <name evidence="2" type="ORF">FFWV33_09475</name>
</gene>
<organism evidence="2 3">
    <name type="scientific">Flavobacterium faecale</name>
    <dbReference type="NCBI Taxonomy" id="1355330"/>
    <lineage>
        <taxon>Bacteria</taxon>
        <taxon>Pseudomonadati</taxon>
        <taxon>Bacteroidota</taxon>
        <taxon>Flavobacteriia</taxon>
        <taxon>Flavobacteriales</taxon>
        <taxon>Flavobacteriaceae</taxon>
        <taxon>Flavobacterium</taxon>
    </lineage>
</organism>
<evidence type="ECO:0000313" key="3">
    <source>
        <dbReference type="Proteomes" id="UP000244527"/>
    </source>
</evidence>
<reference evidence="2 3" key="1">
    <citation type="submission" date="2017-04" db="EMBL/GenBank/DDBJ databases">
        <title>Compelte genome sequence of WV33.</title>
        <authorList>
            <person name="Lee P.C."/>
        </authorList>
    </citation>
    <scope>NUCLEOTIDE SEQUENCE [LARGE SCALE GENOMIC DNA]</scope>
    <source>
        <strain evidence="2 3">WV33</strain>
    </source>
</reference>
<proteinExistence type="predicted"/>
<dbReference type="AlphaFoldDB" id="A0A2S1LDE4"/>
<dbReference type="Proteomes" id="UP000244527">
    <property type="component" value="Chromosome"/>
</dbReference>
<keyword evidence="1" id="KW-0732">Signal</keyword>
<feature type="chain" id="PRO_5015658328" evidence="1">
    <location>
        <begin position="23"/>
        <end position="229"/>
    </location>
</feature>
<dbReference type="OrthoDB" id="1191352at2"/>
<evidence type="ECO:0000256" key="1">
    <source>
        <dbReference type="SAM" id="SignalP"/>
    </source>
</evidence>
<accession>A0A2S1LDE4</accession>
<keyword evidence="3" id="KW-1185">Reference proteome</keyword>
<name>A0A2S1LDE4_9FLAO</name>
<dbReference type="EMBL" id="CP020918">
    <property type="protein sequence ID" value="AWG21754.1"/>
    <property type="molecule type" value="Genomic_DNA"/>
</dbReference>